<name>A0A7W9FRD7_BREVE</name>
<dbReference type="AlphaFoldDB" id="A0A7W9FRD7"/>
<dbReference type="Proteomes" id="UP000556201">
    <property type="component" value="Unassembled WGS sequence"/>
</dbReference>
<gene>
    <name evidence="1" type="ORF">HNP47_000092</name>
</gene>
<accession>A0A7W9FRD7</accession>
<protein>
    <submittedName>
        <fullName evidence="1">Uncharacterized protein</fullName>
    </submittedName>
</protein>
<proteinExistence type="predicted"/>
<evidence type="ECO:0000313" key="2">
    <source>
        <dbReference type="Proteomes" id="UP000556201"/>
    </source>
</evidence>
<dbReference type="EMBL" id="JACHLJ010000001">
    <property type="protein sequence ID" value="MBB5770123.1"/>
    <property type="molecule type" value="Genomic_DNA"/>
</dbReference>
<dbReference type="RefSeq" id="WP_184277472.1">
    <property type="nucleotide sequence ID" value="NZ_JACHLJ010000001.1"/>
</dbReference>
<reference evidence="1 2" key="1">
    <citation type="submission" date="2020-08" db="EMBL/GenBank/DDBJ databases">
        <title>Functional genomics of gut bacteria from endangered species of beetles.</title>
        <authorList>
            <person name="Carlos-Shanley C."/>
        </authorList>
    </citation>
    <scope>NUCLEOTIDE SEQUENCE [LARGE SCALE GENOMIC DNA]</scope>
    <source>
        <strain evidence="1 2">S00192</strain>
    </source>
</reference>
<sequence>MKAVMAFAGKAASASAGKSSSTAFSGKTLGGASRGLSALGSIMEFAGARQQAASLDQSARDEQMAGRQEFIQASERVTAIDDEYNKLVGQQLVAASAMGIDAGSGSVIAARNAARDDADRERGIIRNSAEANARLRQARALGLREAAKNARFGSVLKLGLDLGQAAFG</sequence>
<comment type="caution">
    <text evidence="1">The sequence shown here is derived from an EMBL/GenBank/DDBJ whole genome shotgun (WGS) entry which is preliminary data.</text>
</comment>
<organism evidence="1 2">
    <name type="scientific">Brevundimonas vesicularis</name>
    <name type="common">Pseudomonas vesicularis</name>
    <dbReference type="NCBI Taxonomy" id="41276"/>
    <lineage>
        <taxon>Bacteria</taxon>
        <taxon>Pseudomonadati</taxon>
        <taxon>Pseudomonadota</taxon>
        <taxon>Alphaproteobacteria</taxon>
        <taxon>Caulobacterales</taxon>
        <taxon>Caulobacteraceae</taxon>
        <taxon>Brevundimonas</taxon>
    </lineage>
</organism>
<evidence type="ECO:0000313" key="1">
    <source>
        <dbReference type="EMBL" id="MBB5770123.1"/>
    </source>
</evidence>